<sequence>MKHFWGGHGGILLVSASIAIVAVTALAVTVSKWVAG</sequence>
<feature type="transmembrane region" description="Helical" evidence="1">
    <location>
        <begin position="12"/>
        <end position="35"/>
    </location>
</feature>
<evidence type="ECO:0000313" key="2">
    <source>
        <dbReference type="EMBL" id="SVB84432.1"/>
    </source>
</evidence>
<accession>A0A382HB88</accession>
<keyword evidence="1" id="KW-1133">Transmembrane helix</keyword>
<gene>
    <name evidence="2" type="ORF">METZ01_LOCUS237286</name>
</gene>
<organism evidence="2">
    <name type="scientific">marine metagenome</name>
    <dbReference type="NCBI Taxonomy" id="408172"/>
    <lineage>
        <taxon>unclassified sequences</taxon>
        <taxon>metagenomes</taxon>
        <taxon>ecological metagenomes</taxon>
    </lineage>
</organism>
<dbReference type="EMBL" id="UINC01060187">
    <property type="protein sequence ID" value="SVB84432.1"/>
    <property type="molecule type" value="Genomic_DNA"/>
</dbReference>
<reference evidence="2" key="1">
    <citation type="submission" date="2018-05" db="EMBL/GenBank/DDBJ databases">
        <authorList>
            <person name="Lanie J.A."/>
            <person name="Ng W.-L."/>
            <person name="Kazmierczak K.M."/>
            <person name="Andrzejewski T.M."/>
            <person name="Davidsen T.M."/>
            <person name="Wayne K.J."/>
            <person name="Tettelin H."/>
            <person name="Glass J.I."/>
            <person name="Rusch D."/>
            <person name="Podicherti R."/>
            <person name="Tsui H.-C.T."/>
            <person name="Winkler M.E."/>
        </authorList>
    </citation>
    <scope>NUCLEOTIDE SEQUENCE</scope>
</reference>
<proteinExistence type="predicted"/>
<protein>
    <submittedName>
        <fullName evidence="2">Uncharacterized protein</fullName>
    </submittedName>
</protein>
<keyword evidence="1" id="KW-0472">Membrane</keyword>
<evidence type="ECO:0000256" key="1">
    <source>
        <dbReference type="SAM" id="Phobius"/>
    </source>
</evidence>
<dbReference type="AlphaFoldDB" id="A0A382HB88"/>
<name>A0A382HB88_9ZZZZ</name>
<keyword evidence="1" id="KW-0812">Transmembrane</keyword>